<dbReference type="InParanoid" id="Q236U2"/>
<feature type="domain" description="VLRF1" evidence="11">
    <location>
        <begin position="230"/>
        <end position="372"/>
    </location>
</feature>
<dbReference type="GO" id="GO:0016787">
    <property type="term" value="F:hydrolase activity"/>
    <property type="evidence" value="ECO:0007669"/>
    <property type="project" value="UniProtKB-KW"/>
</dbReference>
<evidence type="ECO:0000313" key="13">
    <source>
        <dbReference type="Proteomes" id="UP000009168"/>
    </source>
</evidence>
<dbReference type="PANTHER" id="PTHR16036">
    <property type="entry name" value="ANKYRIN REPEAT AND ZINC FINGER DOMAIN-CONTAINING PROTEIN 1"/>
    <property type="match status" value="1"/>
</dbReference>
<dbReference type="InterPro" id="IPR047139">
    <property type="entry name" value="ANKZ1/VMS1"/>
</dbReference>
<sequence>MNFQAINLNFLFESDANCANLILSYLNKRELARFGQCCKYIHTQVIEFQKDQYNEEYNDWRQNKINRLKINNGTKKGNQNIKFIETDTNYIIKMRIFDIPLKYLVQKNWNFINESDEQYVKKIKSDKFIKEYNNLFFKNKQYNDILFINRSIIDPSLNYQESDFDEDEFEQTKYQELYQGQEFSSDNYDFSNMQSLLSRQKQIIQKMNKKEQVKQQQQIEESSYLNQLQTIKKITIILCHGGYFSIGIFNDKGNCIFHKSDHKYVVRKKAGQRQLNCDTQTGKKVKSIGSQIRRDQEKKHQEKVHNILNEHIDEIDKTDVVFLQAPGLNKQILIRDNEPLMKVQHKIRSLCLTAKKANYTEVERIYKAITKIYLVLNKEPKKQ</sequence>
<dbReference type="AlphaFoldDB" id="Q236U2"/>
<evidence type="ECO:0000256" key="6">
    <source>
        <dbReference type="ARBA" id="ARBA00022759"/>
    </source>
</evidence>
<keyword evidence="5" id="KW-0677">Repeat</keyword>
<comment type="similarity">
    <text evidence="2 10">Belongs to the ANKZF1/VMS1 family.</text>
</comment>
<comment type="subcellular location">
    <subcellularLocation>
        <location evidence="1">Cytoplasm</location>
    </subcellularLocation>
</comment>
<evidence type="ECO:0000256" key="5">
    <source>
        <dbReference type="ARBA" id="ARBA00022737"/>
    </source>
</evidence>
<dbReference type="RefSeq" id="XP_001012653.1">
    <property type="nucleotide sequence ID" value="XM_001012653.2"/>
</dbReference>
<evidence type="ECO:0000313" key="12">
    <source>
        <dbReference type="EMBL" id="EAR92408.1"/>
    </source>
</evidence>
<dbReference type="GO" id="GO:0005737">
    <property type="term" value="C:cytoplasm"/>
    <property type="evidence" value="ECO:0007669"/>
    <property type="project" value="UniProtKB-SubCell"/>
</dbReference>
<keyword evidence="9" id="KW-0175">Coiled coil</keyword>
<feature type="active site" evidence="10">
    <location>
        <position position="274"/>
    </location>
</feature>
<dbReference type="HOGENOM" id="CLU_742845_0_0_1"/>
<dbReference type="GeneID" id="7824283"/>
<keyword evidence="6 10" id="KW-0255">Endonuclease</keyword>
<evidence type="ECO:0000256" key="3">
    <source>
        <dbReference type="ARBA" id="ARBA00022490"/>
    </source>
</evidence>
<dbReference type="InterPro" id="IPR041175">
    <property type="entry name" value="VLRF1/Vms1"/>
</dbReference>
<gene>
    <name evidence="12" type="ORF">TTHERM_00085060</name>
</gene>
<evidence type="ECO:0000256" key="8">
    <source>
        <dbReference type="ARBA" id="ARBA00023043"/>
    </source>
</evidence>
<dbReference type="Pfam" id="PF18826">
    <property type="entry name" value="bVLRF1"/>
    <property type="match status" value="1"/>
</dbReference>
<dbReference type="GO" id="GO:0036503">
    <property type="term" value="P:ERAD pathway"/>
    <property type="evidence" value="ECO:0007669"/>
    <property type="project" value="TreeGrafter"/>
</dbReference>
<keyword evidence="4 10" id="KW-0540">Nuclease</keyword>
<dbReference type="STRING" id="312017.Q236U2"/>
<dbReference type="PANTHER" id="PTHR16036:SF2">
    <property type="entry name" value="TRNA ENDONUCLEASE ANKZF1"/>
    <property type="match status" value="1"/>
</dbReference>
<keyword evidence="3 10" id="KW-0963">Cytoplasm</keyword>
<dbReference type="Proteomes" id="UP000009168">
    <property type="component" value="Unassembled WGS sequence"/>
</dbReference>
<dbReference type="GO" id="GO:0004519">
    <property type="term" value="F:endonuclease activity"/>
    <property type="evidence" value="ECO:0007669"/>
    <property type="project" value="UniProtKB-KW"/>
</dbReference>
<evidence type="ECO:0000259" key="11">
    <source>
        <dbReference type="PROSITE" id="PS52044"/>
    </source>
</evidence>
<keyword evidence="13" id="KW-1185">Reference proteome</keyword>
<evidence type="ECO:0000256" key="10">
    <source>
        <dbReference type="PROSITE-ProRule" id="PRU01389"/>
    </source>
</evidence>
<proteinExistence type="inferred from homology"/>
<accession>Q236U2</accession>
<dbReference type="PROSITE" id="PS52044">
    <property type="entry name" value="VLRF1"/>
    <property type="match status" value="1"/>
</dbReference>
<protein>
    <recommendedName>
        <fullName evidence="11">VLRF1 domain-containing protein</fullName>
    </recommendedName>
</protein>
<dbReference type="OrthoDB" id="429841at2759"/>
<evidence type="ECO:0000256" key="7">
    <source>
        <dbReference type="ARBA" id="ARBA00022801"/>
    </source>
</evidence>
<keyword evidence="7 10" id="KW-0378">Hydrolase</keyword>
<evidence type="ECO:0000256" key="2">
    <source>
        <dbReference type="ARBA" id="ARBA00009262"/>
    </source>
</evidence>
<evidence type="ECO:0000256" key="9">
    <source>
        <dbReference type="ARBA" id="ARBA00023054"/>
    </source>
</evidence>
<dbReference type="KEGG" id="tet:TTHERM_00085060"/>
<reference evidence="13" key="1">
    <citation type="journal article" date="2006" name="PLoS Biol.">
        <title>Macronuclear genome sequence of the ciliate Tetrahymena thermophila, a model eukaryote.</title>
        <authorList>
            <person name="Eisen J.A."/>
            <person name="Coyne R.S."/>
            <person name="Wu M."/>
            <person name="Wu D."/>
            <person name="Thiagarajan M."/>
            <person name="Wortman J.R."/>
            <person name="Badger J.H."/>
            <person name="Ren Q."/>
            <person name="Amedeo P."/>
            <person name="Jones K.M."/>
            <person name="Tallon L.J."/>
            <person name="Delcher A.L."/>
            <person name="Salzberg S.L."/>
            <person name="Silva J.C."/>
            <person name="Haas B.J."/>
            <person name="Majoros W.H."/>
            <person name="Farzad M."/>
            <person name="Carlton J.M."/>
            <person name="Smith R.K. Jr."/>
            <person name="Garg J."/>
            <person name="Pearlman R.E."/>
            <person name="Karrer K.M."/>
            <person name="Sun L."/>
            <person name="Manning G."/>
            <person name="Elde N.C."/>
            <person name="Turkewitz A.P."/>
            <person name="Asai D.J."/>
            <person name="Wilkes D.E."/>
            <person name="Wang Y."/>
            <person name="Cai H."/>
            <person name="Collins K."/>
            <person name="Stewart B.A."/>
            <person name="Lee S.R."/>
            <person name="Wilamowska K."/>
            <person name="Weinberg Z."/>
            <person name="Ruzzo W.L."/>
            <person name="Wloga D."/>
            <person name="Gaertig J."/>
            <person name="Frankel J."/>
            <person name="Tsao C.-C."/>
            <person name="Gorovsky M.A."/>
            <person name="Keeling P.J."/>
            <person name="Waller R.F."/>
            <person name="Patron N.J."/>
            <person name="Cherry J.M."/>
            <person name="Stover N.A."/>
            <person name="Krieger C.J."/>
            <person name="del Toro C."/>
            <person name="Ryder H.F."/>
            <person name="Williamson S.C."/>
            <person name="Barbeau R.A."/>
            <person name="Hamilton E.P."/>
            <person name="Orias E."/>
        </authorList>
    </citation>
    <scope>NUCLEOTIDE SEQUENCE [LARGE SCALE GENOMIC DNA]</scope>
    <source>
        <strain evidence="13">SB210</strain>
    </source>
</reference>
<organism evidence="12 13">
    <name type="scientific">Tetrahymena thermophila (strain SB210)</name>
    <dbReference type="NCBI Taxonomy" id="312017"/>
    <lineage>
        <taxon>Eukaryota</taxon>
        <taxon>Sar</taxon>
        <taxon>Alveolata</taxon>
        <taxon>Ciliophora</taxon>
        <taxon>Intramacronucleata</taxon>
        <taxon>Oligohymenophorea</taxon>
        <taxon>Hymenostomatida</taxon>
        <taxon>Tetrahymenina</taxon>
        <taxon>Tetrahymenidae</taxon>
        <taxon>Tetrahymena</taxon>
    </lineage>
</organism>
<evidence type="ECO:0000256" key="4">
    <source>
        <dbReference type="ARBA" id="ARBA00022722"/>
    </source>
</evidence>
<dbReference type="eggNOG" id="KOG2505">
    <property type="taxonomic scope" value="Eukaryota"/>
</dbReference>
<keyword evidence="8" id="KW-0040">ANK repeat</keyword>
<evidence type="ECO:0000256" key="1">
    <source>
        <dbReference type="ARBA" id="ARBA00004496"/>
    </source>
</evidence>
<dbReference type="EMBL" id="GG662749">
    <property type="protein sequence ID" value="EAR92408.1"/>
    <property type="molecule type" value="Genomic_DNA"/>
</dbReference>
<dbReference type="OMA" id="FESDANC"/>
<comment type="domain">
    <text evidence="10">The VLRF1 domain mediates binding to the 60S ribosomal subunit.</text>
</comment>
<name>Q236U2_TETTS</name>